<dbReference type="OrthoDB" id="319764at2"/>
<dbReference type="SMART" id="SM00939">
    <property type="entry name" value="PepX_C"/>
    <property type="match status" value="1"/>
</dbReference>
<evidence type="ECO:0000313" key="4">
    <source>
        <dbReference type="EMBL" id="TWU17279.1"/>
    </source>
</evidence>
<dbReference type="Proteomes" id="UP000316304">
    <property type="component" value="Unassembled WGS sequence"/>
</dbReference>
<dbReference type="Gene3D" id="1.10.3020.10">
    <property type="entry name" value="alpha-amino acid ester hydrolase ( Helical cap domain)"/>
    <property type="match status" value="1"/>
</dbReference>
<dbReference type="InterPro" id="IPR000383">
    <property type="entry name" value="Xaa-Pro-like_dom"/>
</dbReference>
<feature type="region of interest" description="Disordered" evidence="2">
    <location>
        <begin position="410"/>
        <end position="430"/>
    </location>
</feature>
<organism evidence="4 5">
    <name type="scientific">Novipirellula galeiformis</name>
    <dbReference type="NCBI Taxonomy" id="2528004"/>
    <lineage>
        <taxon>Bacteria</taxon>
        <taxon>Pseudomonadati</taxon>
        <taxon>Planctomycetota</taxon>
        <taxon>Planctomycetia</taxon>
        <taxon>Pirellulales</taxon>
        <taxon>Pirellulaceae</taxon>
        <taxon>Novipirellula</taxon>
    </lineage>
</organism>
<evidence type="ECO:0000313" key="5">
    <source>
        <dbReference type="Proteomes" id="UP000316304"/>
    </source>
</evidence>
<proteinExistence type="predicted"/>
<keyword evidence="5" id="KW-1185">Reference proteome</keyword>
<feature type="domain" description="Xaa-Pro dipeptidyl-peptidase C-terminal" evidence="3">
    <location>
        <begin position="356"/>
        <end position="613"/>
    </location>
</feature>
<dbReference type="EMBL" id="SJPT01000013">
    <property type="protein sequence ID" value="TWU17279.1"/>
    <property type="molecule type" value="Genomic_DNA"/>
</dbReference>
<dbReference type="SUPFAM" id="SSF53474">
    <property type="entry name" value="alpha/beta-Hydrolases"/>
    <property type="match status" value="1"/>
</dbReference>
<name>A0A5C6C346_9BACT</name>
<dbReference type="InterPro" id="IPR013736">
    <property type="entry name" value="Xaa-Pro_dipept_C"/>
</dbReference>
<reference evidence="4 5" key="1">
    <citation type="submission" date="2019-02" db="EMBL/GenBank/DDBJ databases">
        <title>Deep-cultivation of Planctomycetes and their phenomic and genomic characterization uncovers novel biology.</title>
        <authorList>
            <person name="Wiegand S."/>
            <person name="Jogler M."/>
            <person name="Boedeker C."/>
            <person name="Pinto D."/>
            <person name="Vollmers J."/>
            <person name="Rivas-Marin E."/>
            <person name="Kohn T."/>
            <person name="Peeters S.H."/>
            <person name="Heuer A."/>
            <person name="Rast P."/>
            <person name="Oberbeckmann S."/>
            <person name="Bunk B."/>
            <person name="Jeske O."/>
            <person name="Meyerdierks A."/>
            <person name="Storesund J.E."/>
            <person name="Kallscheuer N."/>
            <person name="Luecker S."/>
            <person name="Lage O.M."/>
            <person name="Pohl T."/>
            <person name="Merkel B.J."/>
            <person name="Hornburger P."/>
            <person name="Mueller R.-W."/>
            <person name="Bruemmer F."/>
            <person name="Labrenz M."/>
            <person name="Spormann A.M."/>
            <person name="Op Den Camp H."/>
            <person name="Overmann J."/>
            <person name="Amann R."/>
            <person name="Jetten M.S.M."/>
            <person name="Mascher T."/>
            <person name="Medema M.H."/>
            <person name="Devos D.P."/>
            <person name="Kaster A.-K."/>
            <person name="Ovreas L."/>
            <person name="Rohde M."/>
            <person name="Galperin M.Y."/>
            <person name="Jogler C."/>
        </authorList>
    </citation>
    <scope>NUCLEOTIDE SEQUENCE [LARGE SCALE GENOMIC DNA]</scope>
    <source>
        <strain evidence="4 5">Pla52o</strain>
    </source>
</reference>
<evidence type="ECO:0000259" key="3">
    <source>
        <dbReference type="SMART" id="SM00939"/>
    </source>
</evidence>
<dbReference type="GO" id="GO:0008239">
    <property type="term" value="F:dipeptidyl-peptidase activity"/>
    <property type="evidence" value="ECO:0007669"/>
    <property type="project" value="InterPro"/>
</dbReference>
<dbReference type="NCBIfam" id="TIGR00976">
    <property type="entry name" value="CocE_NonD"/>
    <property type="match status" value="1"/>
</dbReference>
<dbReference type="RefSeq" id="WP_146597212.1">
    <property type="nucleotide sequence ID" value="NZ_SJPT01000013.1"/>
</dbReference>
<dbReference type="InterPro" id="IPR008979">
    <property type="entry name" value="Galactose-bd-like_sf"/>
</dbReference>
<evidence type="ECO:0000256" key="2">
    <source>
        <dbReference type="SAM" id="MobiDB-lite"/>
    </source>
</evidence>
<dbReference type="EC" id="3.1.1.84" evidence="4"/>
<accession>A0A5C6C346</accession>
<dbReference type="InterPro" id="IPR005674">
    <property type="entry name" value="CocE/Ser_esterase"/>
</dbReference>
<dbReference type="Pfam" id="PF08530">
    <property type="entry name" value="PepX_C"/>
    <property type="match status" value="1"/>
</dbReference>
<dbReference type="SUPFAM" id="SSF49785">
    <property type="entry name" value="Galactose-binding domain-like"/>
    <property type="match status" value="1"/>
</dbReference>
<sequence length="621" mass="69519">MALLMPTVLIPHPLRRSRVAWCIAVMLAASFITFSASVARAQPQAGEISSASYEVLDELNRAAPMRDGVELKLDIFRPKDDGRFPAILQMTPYNKNGQAARARRFATRGYVVINVDSRGRFESGGDWDPFSPLHKTDGYDLVEWIAKQPWCTGNVGTYGLSYMGWAQWWTATQSPPSLKAMVPEVAPPDHFYNAPYQNGILVCWMMDWGGTNSGRASHSVGPGPYGGFAVNREQAYRQLPYIEFDKSRGHLPTDWWRKWITQNTAAGKYWRDIAYQTPEHYAAANVPTLAISGWFDGNFPGTPMNYLGMKQHGRSPAARRPQMVIGPWEHIINRHQQAAGVDFGPQAIIDWDGYICRWFDFHLKGIENGVMDAPPVHVFVMGKNQWRAAQDWPLPETQFTKYYLHSGGPANSSAGDGSLRLEPPSDQEPDVYRYDPENPTPSAGFTNGHIDGPRDISVSAARNDVLVYNTEVLTQDVEIVGPITAKLYAATSAKDTDWMVRLSDVHPDGRAMFLAEGVMRARHRDPQRGGAFNPEQLSTITPGKASEYTIEFWRPTGNLFARGHQIRIEISSSYYPYYLRNLNTGEDNIGLAETSIVAEQTIFHDSERRSHVVLPIIPAGK</sequence>
<comment type="caution">
    <text evidence="4">The sequence shown here is derived from an EMBL/GenBank/DDBJ whole genome shotgun (WGS) entry which is preliminary data.</text>
</comment>
<protein>
    <submittedName>
        <fullName evidence="4">Cocaine esterase</fullName>
        <ecNumber evidence="4">3.1.1.84</ecNumber>
    </submittedName>
</protein>
<gene>
    <name evidence="4" type="primary">cocE_1</name>
    <name evidence="4" type="ORF">Pla52o_52850</name>
</gene>
<dbReference type="InterPro" id="IPR029058">
    <property type="entry name" value="AB_hydrolase_fold"/>
</dbReference>
<dbReference type="AlphaFoldDB" id="A0A5C6C346"/>
<dbReference type="Gene3D" id="2.60.120.260">
    <property type="entry name" value="Galactose-binding domain-like"/>
    <property type="match status" value="1"/>
</dbReference>
<keyword evidence="1 4" id="KW-0378">Hydrolase</keyword>
<dbReference type="Gene3D" id="3.40.50.1820">
    <property type="entry name" value="alpha/beta hydrolase"/>
    <property type="match status" value="1"/>
</dbReference>
<dbReference type="Pfam" id="PF02129">
    <property type="entry name" value="Peptidase_S15"/>
    <property type="match status" value="1"/>
</dbReference>
<evidence type="ECO:0000256" key="1">
    <source>
        <dbReference type="ARBA" id="ARBA00022801"/>
    </source>
</evidence>